<feature type="compositionally biased region" description="Acidic residues" evidence="1">
    <location>
        <begin position="325"/>
        <end position="334"/>
    </location>
</feature>
<dbReference type="EMBL" id="JBBXJM010000003">
    <property type="protein sequence ID" value="KAL1410224.1"/>
    <property type="molecule type" value="Genomic_DNA"/>
</dbReference>
<organism evidence="2 3">
    <name type="scientific">Vanrija albida</name>
    <dbReference type="NCBI Taxonomy" id="181172"/>
    <lineage>
        <taxon>Eukaryota</taxon>
        <taxon>Fungi</taxon>
        <taxon>Dikarya</taxon>
        <taxon>Basidiomycota</taxon>
        <taxon>Agaricomycotina</taxon>
        <taxon>Tremellomycetes</taxon>
        <taxon>Trichosporonales</taxon>
        <taxon>Trichosporonaceae</taxon>
        <taxon>Vanrija</taxon>
    </lineage>
</organism>
<gene>
    <name evidence="2" type="ORF">Q8F55_004229</name>
</gene>
<name>A0ABR3Q664_9TREE</name>
<accession>A0ABR3Q664</accession>
<sequence length="334" mass="37555">MPQPPVDVRKYFNQALPHIPEKFPIGSGTGPRSAWPEGTLKGVEVIPNFGELVKNYIATLPTQPLQPDPYHSYPKFAVVRSSLPQTFRTAQDLQHALKILPLSVVSSVLTAYEGGPAGYTVTRRVDAAGYESDGGEDDGQAQPPRDDTKAWNWRFSKSPMGAGDLLLVQGDSNEVELVIRTTNSSAFAQEDWNEFIVTGPFHYNAKSKASWWWSRQWGACKRLNTRWFAITDWKRWTFGCFSDDQTHAWISPIIQYDSTDPTVLQALFYWAQSAREKEGGFKKVATDVSHLPTLFPDTPARRVSVSGKRDYVPRDLKKAKNANESDIEESDVEE</sequence>
<dbReference type="RefSeq" id="XP_069210168.1">
    <property type="nucleotide sequence ID" value="XM_069352750.1"/>
</dbReference>
<feature type="region of interest" description="Disordered" evidence="1">
    <location>
        <begin position="314"/>
        <end position="334"/>
    </location>
</feature>
<reference evidence="2 3" key="1">
    <citation type="submission" date="2023-08" db="EMBL/GenBank/DDBJ databases">
        <title>Annotated Genome Sequence of Vanrija albida AlHP1.</title>
        <authorList>
            <person name="Herzog R."/>
        </authorList>
    </citation>
    <scope>NUCLEOTIDE SEQUENCE [LARGE SCALE GENOMIC DNA]</scope>
    <source>
        <strain evidence="2 3">AlHP1</strain>
    </source>
</reference>
<feature type="compositionally biased region" description="Basic and acidic residues" evidence="1">
    <location>
        <begin position="314"/>
        <end position="323"/>
    </location>
</feature>
<evidence type="ECO:0000313" key="3">
    <source>
        <dbReference type="Proteomes" id="UP001565368"/>
    </source>
</evidence>
<proteinExistence type="predicted"/>
<evidence type="ECO:0000313" key="2">
    <source>
        <dbReference type="EMBL" id="KAL1410224.1"/>
    </source>
</evidence>
<protein>
    <submittedName>
        <fullName evidence="2">Uncharacterized protein</fullName>
    </submittedName>
</protein>
<dbReference type="GeneID" id="95985272"/>
<keyword evidence="3" id="KW-1185">Reference proteome</keyword>
<comment type="caution">
    <text evidence="2">The sequence shown here is derived from an EMBL/GenBank/DDBJ whole genome shotgun (WGS) entry which is preliminary data.</text>
</comment>
<feature type="region of interest" description="Disordered" evidence="1">
    <location>
        <begin position="129"/>
        <end position="149"/>
    </location>
</feature>
<evidence type="ECO:0000256" key="1">
    <source>
        <dbReference type="SAM" id="MobiDB-lite"/>
    </source>
</evidence>
<dbReference type="Proteomes" id="UP001565368">
    <property type="component" value="Unassembled WGS sequence"/>
</dbReference>